<protein>
    <recommendedName>
        <fullName evidence="2">VPS9 domain-containing protein</fullName>
    </recommendedName>
</protein>
<dbReference type="PROSITE" id="PS50088">
    <property type="entry name" value="ANK_REPEAT"/>
    <property type="match status" value="3"/>
</dbReference>
<dbReference type="Proteomes" id="UP000015102">
    <property type="component" value="Unassembled WGS sequence"/>
</dbReference>
<dbReference type="HOGENOM" id="CLU_889320_0_0_1"/>
<name>T1GJ65_MEGSC</name>
<sequence>MINHYKTALEKMHCIRKAFEEVKSSESQATVDDLLSVFVNIMIQSKFPYWLSTFSYINTFIHLFERNNKGYIEFILSTFEAAITFILDFKKLLDDKPKNTLPFKTVFENKVEFEKYFLTLITIEDGTRTLCHPLCDCSKCTQKVYEAQPDLNTKNEHGQTGLHLAARNGHPRMVSLLLALGLDPKAEDNYKYQPIHYAAMFGYQNVLLLLLHAKSHIQTATVNNQTPLHLASQYGHNGCVKALLFYSDHMKMDCAINQQDSNGNTALHLAAKWGFLEIVESLLEYGANSKLKNKIGMAPVAVAHNKTVRKLLE</sequence>
<dbReference type="SMART" id="SM00248">
    <property type="entry name" value="ANK"/>
    <property type="match status" value="4"/>
</dbReference>
<dbReference type="AlphaFoldDB" id="T1GJ65"/>
<dbReference type="GO" id="GO:0000149">
    <property type="term" value="F:SNARE binding"/>
    <property type="evidence" value="ECO:0007669"/>
    <property type="project" value="TreeGrafter"/>
</dbReference>
<dbReference type="InterPro" id="IPR051248">
    <property type="entry name" value="UPF0507/Ank_repeat_27"/>
</dbReference>
<dbReference type="InterPro" id="IPR002110">
    <property type="entry name" value="Ankyrin_rpt"/>
</dbReference>
<dbReference type="PANTHER" id="PTHR24170:SF2">
    <property type="entry name" value="ANKYRIN REPEAT DOMAIN-CONTAINING PROTEIN 27"/>
    <property type="match status" value="1"/>
</dbReference>
<accession>T1GJ65</accession>
<dbReference type="SUPFAM" id="SSF48403">
    <property type="entry name" value="Ankyrin repeat"/>
    <property type="match status" value="1"/>
</dbReference>
<dbReference type="Pfam" id="PF02204">
    <property type="entry name" value="VPS9"/>
    <property type="match status" value="1"/>
</dbReference>
<dbReference type="Gene3D" id="1.25.40.20">
    <property type="entry name" value="Ankyrin repeat-containing domain"/>
    <property type="match status" value="2"/>
</dbReference>
<dbReference type="GO" id="GO:0043005">
    <property type="term" value="C:neuron projection"/>
    <property type="evidence" value="ECO:0007669"/>
    <property type="project" value="TreeGrafter"/>
</dbReference>
<dbReference type="GO" id="GO:0005769">
    <property type="term" value="C:early endosome"/>
    <property type="evidence" value="ECO:0007669"/>
    <property type="project" value="TreeGrafter"/>
</dbReference>
<feature type="repeat" description="ANK" evidence="1">
    <location>
        <begin position="157"/>
        <end position="189"/>
    </location>
</feature>
<dbReference type="GO" id="GO:0030133">
    <property type="term" value="C:transport vesicle"/>
    <property type="evidence" value="ECO:0007669"/>
    <property type="project" value="TreeGrafter"/>
</dbReference>
<dbReference type="InterPro" id="IPR036770">
    <property type="entry name" value="Ankyrin_rpt-contain_sf"/>
</dbReference>
<dbReference type="InterPro" id="IPR003123">
    <property type="entry name" value="VPS9"/>
</dbReference>
<evidence type="ECO:0000256" key="1">
    <source>
        <dbReference type="PROSITE-ProRule" id="PRU00023"/>
    </source>
</evidence>
<keyword evidence="4" id="KW-1185">Reference proteome</keyword>
<keyword evidence="1" id="KW-0040">ANK repeat</keyword>
<evidence type="ECO:0000259" key="2">
    <source>
        <dbReference type="PROSITE" id="PS51205"/>
    </source>
</evidence>
<reference evidence="3" key="2">
    <citation type="submission" date="2015-06" db="UniProtKB">
        <authorList>
            <consortium name="EnsemblMetazoa"/>
        </authorList>
    </citation>
    <scope>IDENTIFICATION</scope>
</reference>
<dbReference type="GO" id="GO:0045022">
    <property type="term" value="P:early endosome to late endosome transport"/>
    <property type="evidence" value="ECO:0007669"/>
    <property type="project" value="TreeGrafter"/>
</dbReference>
<feature type="repeat" description="ANK" evidence="1">
    <location>
        <begin position="223"/>
        <end position="244"/>
    </location>
</feature>
<reference evidence="4" key="1">
    <citation type="submission" date="2013-02" db="EMBL/GenBank/DDBJ databases">
        <authorList>
            <person name="Hughes D."/>
        </authorList>
    </citation>
    <scope>NUCLEOTIDE SEQUENCE</scope>
    <source>
        <strain>Durham</strain>
        <strain evidence="4">NC isolate 2 -- Noor lab</strain>
    </source>
</reference>
<dbReference type="PRINTS" id="PR01415">
    <property type="entry name" value="ANKYRIN"/>
</dbReference>
<dbReference type="EnsemblMetazoa" id="MESCA003509-RA">
    <property type="protein sequence ID" value="MESCA003509-PA"/>
    <property type="gene ID" value="MESCA003509"/>
</dbReference>
<dbReference type="GO" id="GO:0048812">
    <property type="term" value="P:neuron projection morphogenesis"/>
    <property type="evidence" value="ECO:0007669"/>
    <property type="project" value="TreeGrafter"/>
</dbReference>
<dbReference type="PROSITE" id="PS50297">
    <property type="entry name" value="ANK_REP_REGION"/>
    <property type="match status" value="3"/>
</dbReference>
<dbReference type="GO" id="GO:0005770">
    <property type="term" value="C:late endosome"/>
    <property type="evidence" value="ECO:0007669"/>
    <property type="project" value="TreeGrafter"/>
</dbReference>
<dbReference type="PROSITE" id="PS51205">
    <property type="entry name" value="VPS9"/>
    <property type="match status" value="1"/>
</dbReference>
<feature type="repeat" description="ANK" evidence="1">
    <location>
        <begin position="262"/>
        <end position="294"/>
    </location>
</feature>
<evidence type="ECO:0000313" key="3">
    <source>
        <dbReference type="EnsemblMetazoa" id="MESCA003509-PA"/>
    </source>
</evidence>
<dbReference type="Gene3D" id="1.20.1050.80">
    <property type="entry name" value="VPS9 domain"/>
    <property type="match status" value="1"/>
</dbReference>
<dbReference type="STRING" id="36166.T1GJ65"/>
<dbReference type="GO" id="GO:0005886">
    <property type="term" value="C:plasma membrane"/>
    <property type="evidence" value="ECO:0007669"/>
    <property type="project" value="TreeGrafter"/>
</dbReference>
<dbReference type="EMBL" id="CAQQ02079035">
    <property type="status" value="NOT_ANNOTATED_CDS"/>
    <property type="molecule type" value="Genomic_DNA"/>
</dbReference>
<dbReference type="SUPFAM" id="SSF109993">
    <property type="entry name" value="VPS9 domain"/>
    <property type="match status" value="1"/>
</dbReference>
<dbReference type="OMA" id="HAKSHIQ"/>
<dbReference type="Pfam" id="PF12796">
    <property type="entry name" value="Ank_2"/>
    <property type="match status" value="2"/>
</dbReference>
<proteinExistence type="predicted"/>
<evidence type="ECO:0000313" key="4">
    <source>
        <dbReference type="Proteomes" id="UP000015102"/>
    </source>
</evidence>
<dbReference type="GO" id="GO:0005085">
    <property type="term" value="F:guanyl-nucleotide exchange factor activity"/>
    <property type="evidence" value="ECO:0007669"/>
    <property type="project" value="TreeGrafter"/>
</dbReference>
<dbReference type="InterPro" id="IPR037191">
    <property type="entry name" value="VPS9_dom_sf"/>
</dbReference>
<dbReference type="PANTHER" id="PTHR24170">
    <property type="entry name" value="ANKYRIN REPEAT DOMAIN-CONTAINING PROTEIN 27"/>
    <property type="match status" value="1"/>
</dbReference>
<feature type="domain" description="VPS9" evidence="2">
    <location>
        <begin position="1"/>
        <end position="95"/>
    </location>
</feature>
<organism evidence="3 4">
    <name type="scientific">Megaselia scalaris</name>
    <name type="common">Humpbacked fly</name>
    <name type="synonym">Phora scalaris</name>
    <dbReference type="NCBI Taxonomy" id="36166"/>
    <lineage>
        <taxon>Eukaryota</taxon>
        <taxon>Metazoa</taxon>
        <taxon>Ecdysozoa</taxon>
        <taxon>Arthropoda</taxon>
        <taxon>Hexapoda</taxon>
        <taxon>Insecta</taxon>
        <taxon>Pterygota</taxon>
        <taxon>Neoptera</taxon>
        <taxon>Endopterygota</taxon>
        <taxon>Diptera</taxon>
        <taxon>Brachycera</taxon>
        <taxon>Muscomorpha</taxon>
        <taxon>Platypezoidea</taxon>
        <taxon>Phoridae</taxon>
        <taxon>Megaseliini</taxon>
        <taxon>Megaselia</taxon>
    </lineage>
</organism>
<dbReference type="GO" id="GO:0097422">
    <property type="term" value="C:tubular endosome"/>
    <property type="evidence" value="ECO:0007669"/>
    <property type="project" value="TreeGrafter"/>
</dbReference>